<protein>
    <submittedName>
        <fullName evidence="1">Uncharacterized protein</fullName>
    </submittedName>
</protein>
<dbReference type="EMBL" id="BK032629">
    <property type="protein sequence ID" value="DAF52123.1"/>
    <property type="molecule type" value="Genomic_DNA"/>
</dbReference>
<reference evidence="1" key="1">
    <citation type="journal article" date="2021" name="Proc. Natl. Acad. Sci. U.S.A.">
        <title>A Catalog of Tens of Thousands of Viruses from Human Metagenomes Reveals Hidden Associations with Chronic Diseases.</title>
        <authorList>
            <person name="Tisza M.J."/>
            <person name="Buck C.B."/>
        </authorList>
    </citation>
    <scope>NUCLEOTIDE SEQUENCE</scope>
    <source>
        <strain evidence="1">CtPoO4</strain>
    </source>
</reference>
<proteinExistence type="predicted"/>
<organism evidence="1">
    <name type="scientific">Myoviridae sp. ctPoO4</name>
    <dbReference type="NCBI Taxonomy" id="2827685"/>
    <lineage>
        <taxon>Viruses</taxon>
        <taxon>Duplodnaviria</taxon>
        <taxon>Heunggongvirae</taxon>
        <taxon>Uroviricota</taxon>
        <taxon>Caudoviricetes</taxon>
    </lineage>
</organism>
<evidence type="ECO:0000313" key="1">
    <source>
        <dbReference type="EMBL" id="DAF52123.1"/>
    </source>
</evidence>
<accession>A0A8S5SMT3</accession>
<sequence>MIMEQKNITIEWLRLEFYKCNHAKYRKYADEWLNNLTDAQIEGFERQRIGQIDKSKCV</sequence>
<name>A0A8S5SMT3_9CAUD</name>